<reference evidence="5" key="1">
    <citation type="submission" date="2016-10" db="EMBL/GenBank/DDBJ databases">
        <authorList>
            <person name="Varghese N."/>
            <person name="Submissions S."/>
        </authorList>
    </citation>
    <scope>NUCLEOTIDE SEQUENCE [LARGE SCALE GENOMIC DNA]</scope>
    <source>
        <strain evidence="5">CECT 8338</strain>
    </source>
</reference>
<feature type="signal peptide" evidence="2">
    <location>
        <begin position="1"/>
        <end position="25"/>
    </location>
</feature>
<evidence type="ECO:0000313" key="5">
    <source>
        <dbReference type="Proteomes" id="UP000243924"/>
    </source>
</evidence>
<accession>A0A1H2GAF2</accession>
<name>A0A1H2GAF2_9GAMM</name>
<dbReference type="InterPro" id="IPR025433">
    <property type="entry name" value="DUF4168"/>
</dbReference>
<evidence type="ECO:0000256" key="1">
    <source>
        <dbReference type="SAM" id="MobiDB-lite"/>
    </source>
</evidence>
<evidence type="ECO:0000259" key="3">
    <source>
        <dbReference type="Pfam" id="PF13767"/>
    </source>
</evidence>
<organism evidence="4 5">
    <name type="scientific">Halopseudomonas salegens</name>
    <dbReference type="NCBI Taxonomy" id="1434072"/>
    <lineage>
        <taxon>Bacteria</taxon>
        <taxon>Pseudomonadati</taxon>
        <taxon>Pseudomonadota</taxon>
        <taxon>Gammaproteobacteria</taxon>
        <taxon>Pseudomonadales</taxon>
        <taxon>Pseudomonadaceae</taxon>
        <taxon>Halopseudomonas</taxon>
    </lineage>
</organism>
<dbReference type="Pfam" id="PF13767">
    <property type="entry name" value="DUF4168"/>
    <property type="match status" value="1"/>
</dbReference>
<feature type="domain" description="DUF4168" evidence="3">
    <location>
        <begin position="49"/>
        <end position="124"/>
    </location>
</feature>
<evidence type="ECO:0000313" key="4">
    <source>
        <dbReference type="EMBL" id="SDU16461.1"/>
    </source>
</evidence>
<gene>
    <name evidence="4" type="ORF">SAMN05216210_2153</name>
</gene>
<dbReference type="STRING" id="1434072.SAMN05216210_2153"/>
<dbReference type="EMBL" id="LT629787">
    <property type="protein sequence ID" value="SDU16461.1"/>
    <property type="molecule type" value="Genomic_DNA"/>
</dbReference>
<protein>
    <recommendedName>
        <fullName evidence="3">DUF4168 domain-containing protein</fullName>
    </recommendedName>
</protein>
<evidence type="ECO:0000256" key="2">
    <source>
        <dbReference type="SAM" id="SignalP"/>
    </source>
</evidence>
<keyword evidence="2" id="KW-0732">Signal</keyword>
<sequence length="129" mass="13843">MMNLKTLTAAVALATFGMASTAAMAQASDPAQQPPSGMPAQQAAAEPVSDEDLQNFVDAASEVNEIRDEFTGRLEGVESQEEAQALQIEAQEKMVEAVEDSGIEVNQYNEIATRLQADPELQERAEAMN</sequence>
<proteinExistence type="predicted"/>
<feature type="region of interest" description="Disordered" evidence="1">
    <location>
        <begin position="22"/>
        <end position="49"/>
    </location>
</feature>
<dbReference type="AlphaFoldDB" id="A0A1H2GAF2"/>
<feature type="chain" id="PRO_5009274669" description="DUF4168 domain-containing protein" evidence="2">
    <location>
        <begin position="26"/>
        <end position="129"/>
    </location>
</feature>
<dbReference type="Proteomes" id="UP000243924">
    <property type="component" value="Chromosome I"/>
</dbReference>
<keyword evidence="5" id="KW-1185">Reference proteome</keyword>
<dbReference type="RefSeq" id="WP_197674997.1">
    <property type="nucleotide sequence ID" value="NZ_LT629787.1"/>
</dbReference>